<gene>
    <name evidence="2" type="ORF">CSHISOI_10925</name>
</gene>
<proteinExistence type="predicted"/>
<dbReference type="OrthoDB" id="4521980at2759"/>
<name>A0A5Q4BC19_9PEZI</name>
<keyword evidence="3" id="KW-1185">Reference proteome</keyword>
<reference evidence="2 3" key="1">
    <citation type="journal article" date="2019" name="Sci. Rep.">
        <title>Colletotrichum shisoi sp. nov., an anthracnose pathogen of Perilla frutescens in Japan: molecular phylogenetic, morphological and genomic evidence.</title>
        <authorList>
            <person name="Gan P."/>
            <person name="Tsushima A."/>
            <person name="Hiroyama R."/>
            <person name="Narusaka M."/>
            <person name="Takano Y."/>
            <person name="Narusaka Y."/>
            <person name="Kawaradani M."/>
            <person name="Damm U."/>
            <person name="Shirasu K."/>
        </authorList>
    </citation>
    <scope>NUCLEOTIDE SEQUENCE [LARGE SCALE GENOMIC DNA]</scope>
    <source>
        <strain evidence="2 3">PG-2018a</strain>
    </source>
</reference>
<evidence type="ECO:0000313" key="3">
    <source>
        <dbReference type="Proteomes" id="UP000326340"/>
    </source>
</evidence>
<feature type="compositionally biased region" description="Low complexity" evidence="1">
    <location>
        <begin position="19"/>
        <end position="30"/>
    </location>
</feature>
<evidence type="ECO:0000256" key="1">
    <source>
        <dbReference type="SAM" id="MobiDB-lite"/>
    </source>
</evidence>
<comment type="caution">
    <text evidence="2">The sequence shown here is derived from an EMBL/GenBank/DDBJ whole genome shotgun (WGS) entry which is preliminary data.</text>
</comment>
<protein>
    <submittedName>
        <fullName evidence="2">Uncharacterized protein</fullName>
    </submittedName>
</protein>
<dbReference type="Proteomes" id="UP000326340">
    <property type="component" value="Unassembled WGS sequence"/>
</dbReference>
<dbReference type="AlphaFoldDB" id="A0A5Q4BC19"/>
<feature type="region of interest" description="Disordered" evidence="1">
    <location>
        <begin position="13"/>
        <end position="38"/>
    </location>
</feature>
<accession>A0A5Q4BC19</accession>
<evidence type="ECO:0000313" key="2">
    <source>
        <dbReference type="EMBL" id="TQN64498.1"/>
    </source>
</evidence>
<dbReference type="EMBL" id="PUHP01002316">
    <property type="protein sequence ID" value="TQN64498.1"/>
    <property type="molecule type" value="Genomic_DNA"/>
</dbReference>
<sequence length="174" mass="18765">MFKSLLDSIFPSVMKRPSDPSTVPSTPSQPEQRVTGSTWEVHPMSRPVAAPWKLGVSSTDAAKLLGGYQPAAMEDRWMCRLDGPDTQGNIVVHVYRSWTGDEHLQIKAQLSSLDDGTATRNNAVEAAGVAPADITEIVWDASSGVSESEAKTLATMICKRVLGCELETAPEKPI</sequence>
<organism evidence="2 3">
    <name type="scientific">Colletotrichum shisoi</name>
    <dbReference type="NCBI Taxonomy" id="2078593"/>
    <lineage>
        <taxon>Eukaryota</taxon>
        <taxon>Fungi</taxon>
        <taxon>Dikarya</taxon>
        <taxon>Ascomycota</taxon>
        <taxon>Pezizomycotina</taxon>
        <taxon>Sordariomycetes</taxon>
        <taxon>Hypocreomycetidae</taxon>
        <taxon>Glomerellales</taxon>
        <taxon>Glomerellaceae</taxon>
        <taxon>Colletotrichum</taxon>
        <taxon>Colletotrichum destructivum species complex</taxon>
    </lineage>
</organism>